<dbReference type="CDD" id="cd05288">
    <property type="entry name" value="PGDH"/>
    <property type="match status" value="1"/>
</dbReference>
<dbReference type="PANTHER" id="PTHR43205">
    <property type="entry name" value="PROSTAGLANDIN REDUCTASE"/>
    <property type="match status" value="1"/>
</dbReference>
<feature type="domain" description="Enoyl reductase (ER)" evidence="2">
    <location>
        <begin position="41"/>
        <end position="340"/>
    </location>
</feature>
<dbReference type="SMART" id="SM00829">
    <property type="entry name" value="PKS_ER"/>
    <property type="match status" value="1"/>
</dbReference>
<evidence type="ECO:0000313" key="3">
    <source>
        <dbReference type="EMBL" id="PWN94221.1"/>
    </source>
</evidence>
<dbReference type="InterPro" id="IPR036291">
    <property type="entry name" value="NAD(P)-bd_dom_sf"/>
</dbReference>
<evidence type="ECO:0000256" key="1">
    <source>
        <dbReference type="ARBA" id="ARBA00023002"/>
    </source>
</evidence>
<keyword evidence="1" id="KW-0560">Oxidoreductase</keyword>
<dbReference type="Gene3D" id="3.40.50.720">
    <property type="entry name" value="NAD(P)-binding Rossmann-like Domain"/>
    <property type="match status" value="1"/>
</dbReference>
<keyword evidence="4" id="KW-1185">Reference proteome</keyword>
<dbReference type="SUPFAM" id="SSF50129">
    <property type="entry name" value="GroES-like"/>
    <property type="match status" value="1"/>
</dbReference>
<accession>A0A316YYF9</accession>
<dbReference type="OrthoDB" id="809632at2759"/>
<dbReference type="InterPro" id="IPR020843">
    <property type="entry name" value="ER"/>
</dbReference>
<dbReference type="RefSeq" id="XP_025381419.1">
    <property type="nucleotide sequence ID" value="XM_025519131.1"/>
</dbReference>
<evidence type="ECO:0000259" key="2">
    <source>
        <dbReference type="SMART" id="SM00829"/>
    </source>
</evidence>
<dbReference type="GeneID" id="37041047"/>
<evidence type="ECO:0000313" key="4">
    <source>
        <dbReference type="Proteomes" id="UP000245768"/>
    </source>
</evidence>
<dbReference type="Gene3D" id="3.90.180.10">
    <property type="entry name" value="Medium-chain alcohol dehydrogenases, catalytic domain"/>
    <property type="match status" value="1"/>
</dbReference>
<name>A0A316YYF9_9BASI</name>
<gene>
    <name evidence="3" type="ORF">FA10DRAFT_238101</name>
</gene>
<dbReference type="EMBL" id="KZ819634">
    <property type="protein sequence ID" value="PWN94221.1"/>
    <property type="molecule type" value="Genomic_DNA"/>
</dbReference>
<dbReference type="AlphaFoldDB" id="A0A316YYF9"/>
<dbReference type="Proteomes" id="UP000245768">
    <property type="component" value="Unassembled WGS sequence"/>
</dbReference>
<dbReference type="Pfam" id="PF00107">
    <property type="entry name" value="ADH_zinc_N"/>
    <property type="match status" value="1"/>
</dbReference>
<reference evidence="3 4" key="1">
    <citation type="journal article" date="2018" name="Mol. Biol. Evol.">
        <title>Broad Genomic Sampling Reveals a Smut Pathogenic Ancestry of the Fungal Clade Ustilaginomycotina.</title>
        <authorList>
            <person name="Kijpornyongpan T."/>
            <person name="Mondo S.J."/>
            <person name="Barry K."/>
            <person name="Sandor L."/>
            <person name="Lee J."/>
            <person name="Lipzen A."/>
            <person name="Pangilinan J."/>
            <person name="LaButti K."/>
            <person name="Hainaut M."/>
            <person name="Henrissat B."/>
            <person name="Grigoriev I.V."/>
            <person name="Spatafora J.W."/>
            <person name="Aime M.C."/>
        </authorList>
    </citation>
    <scope>NUCLEOTIDE SEQUENCE [LARGE SCALE GENOMIC DNA]</scope>
    <source>
        <strain evidence="3 4">MCA 4198</strain>
    </source>
</reference>
<dbReference type="InterPro" id="IPR011032">
    <property type="entry name" value="GroES-like_sf"/>
</dbReference>
<dbReference type="FunCoup" id="A0A316YYF9">
    <property type="interactions" value="56"/>
</dbReference>
<dbReference type="PANTHER" id="PTHR43205:SF42">
    <property type="entry name" value="ALCOHOL DEHYDROGENASE, ZINC-CONTAINING (AFU_ORTHOLOGUE AFUA_7G04530)"/>
    <property type="match status" value="1"/>
</dbReference>
<dbReference type="InParanoid" id="A0A316YYF9"/>
<proteinExistence type="predicted"/>
<organism evidence="3 4">
    <name type="scientific">Acaromyces ingoldii</name>
    <dbReference type="NCBI Taxonomy" id="215250"/>
    <lineage>
        <taxon>Eukaryota</taxon>
        <taxon>Fungi</taxon>
        <taxon>Dikarya</taxon>
        <taxon>Basidiomycota</taxon>
        <taxon>Ustilaginomycotina</taxon>
        <taxon>Exobasidiomycetes</taxon>
        <taxon>Exobasidiales</taxon>
        <taxon>Cryptobasidiaceae</taxon>
        <taxon>Acaromyces</taxon>
    </lineage>
</organism>
<dbReference type="InterPro" id="IPR013149">
    <property type="entry name" value="ADH-like_C"/>
</dbReference>
<dbReference type="GO" id="GO:0016628">
    <property type="term" value="F:oxidoreductase activity, acting on the CH-CH group of donors, NAD or NADP as acceptor"/>
    <property type="evidence" value="ECO:0007669"/>
    <property type="project" value="InterPro"/>
</dbReference>
<protein>
    <submittedName>
        <fullName evidence="3">Putative NADP-dependent oxidoreductase</fullName>
    </submittedName>
</protein>
<dbReference type="InterPro" id="IPR045010">
    <property type="entry name" value="MDR_fam"/>
</dbReference>
<dbReference type="InterPro" id="IPR041694">
    <property type="entry name" value="ADH_N_2"/>
</dbReference>
<dbReference type="Pfam" id="PF16884">
    <property type="entry name" value="ADH_N_2"/>
    <property type="match status" value="1"/>
</dbReference>
<dbReference type="SUPFAM" id="SSF51735">
    <property type="entry name" value="NAD(P)-binding Rossmann-fold domains"/>
    <property type="match status" value="1"/>
</dbReference>
<sequence>MSTTTTYKSWVLNEYVKGELNKDNFRLVEQPLPKDIPTNHVLIRTLYVGFEPAMRPSISLGKSYREPHPLNTPMWAFGIGVVAESKSSRYKRGQKVVGMLDWSEYTVLPEKEVWPYDADVGLQHLSALSAPGVAAHVGLVAVANVKKGDVVLVSAAAGATGSVAIQVAKAVGASRVIGIASKSKCQSVLDNGADACVDYTSPNFESDLRKATNRKVNVYFDNVGGKILDAALPCMAMFGRVALCGMIAEYNKIGADAAEKFGIKNLIVAVSQSLTLRGYVVIKGLTPDDDLRRANRELTQWIKEGKIKASIYDFPQPGIEHCPDALKGLLVGQNTGKMTLRIAKDAREVLAASSSKL</sequence>